<gene>
    <name evidence="2" type="ORF">SCLCIDRAFT_20755</name>
</gene>
<keyword evidence="1" id="KW-0732">Signal</keyword>
<dbReference type="HOGENOM" id="CLU_1571569_0_0_1"/>
<feature type="chain" id="PRO_5002164108" description="Secreted protein" evidence="1">
    <location>
        <begin position="22"/>
        <end position="170"/>
    </location>
</feature>
<protein>
    <recommendedName>
        <fullName evidence="4">Secreted protein</fullName>
    </recommendedName>
</protein>
<keyword evidence="3" id="KW-1185">Reference proteome</keyword>
<dbReference type="Proteomes" id="UP000053989">
    <property type="component" value="Unassembled WGS sequence"/>
</dbReference>
<dbReference type="AlphaFoldDB" id="A0A0C3EII6"/>
<accession>A0A0C3EII6</accession>
<reference evidence="2 3" key="1">
    <citation type="submission" date="2014-04" db="EMBL/GenBank/DDBJ databases">
        <authorList>
            <consortium name="DOE Joint Genome Institute"/>
            <person name="Kuo A."/>
            <person name="Kohler A."/>
            <person name="Nagy L.G."/>
            <person name="Floudas D."/>
            <person name="Copeland A."/>
            <person name="Barry K.W."/>
            <person name="Cichocki N."/>
            <person name="Veneault-Fourrey C."/>
            <person name="LaButti K."/>
            <person name="Lindquist E.A."/>
            <person name="Lipzen A."/>
            <person name="Lundell T."/>
            <person name="Morin E."/>
            <person name="Murat C."/>
            <person name="Sun H."/>
            <person name="Tunlid A."/>
            <person name="Henrissat B."/>
            <person name="Grigoriev I.V."/>
            <person name="Hibbett D.S."/>
            <person name="Martin F."/>
            <person name="Nordberg H.P."/>
            <person name="Cantor M.N."/>
            <person name="Hua S.X."/>
        </authorList>
    </citation>
    <scope>NUCLEOTIDE SEQUENCE [LARGE SCALE GENOMIC DNA]</scope>
    <source>
        <strain evidence="2 3">Foug A</strain>
    </source>
</reference>
<evidence type="ECO:0008006" key="4">
    <source>
        <dbReference type="Google" id="ProtNLM"/>
    </source>
</evidence>
<dbReference type="STRING" id="1036808.A0A0C3EII6"/>
<evidence type="ECO:0000313" key="3">
    <source>
        <dbReference type="Proteomes" id="UP000053989"/>
    </source>
</evidence>
<name>A0A0C3EII6_9AGAM</name>
<reference evidence="3" key="2">
    <citation type="submission" date="2015-01" db="EMBL/GenBank/DDBJ databases">
        <title>Evolutionary Origins and Diversification of the Mycorrhizal Mutualists.</title>
        <authorList>
            <consortium name="DOE Joint Genome Institute"/>
            <consortium name="Mycorrhizal Genomics Consortium"/>
            <person name="Kohler A."/>
            <person name="Kuo A."/>
            <person name="Nagy L.G."/>
            <person name="Floudas D."/>
            <person name="Copeland A."/>
            <person name="Barry K.W."/>
            <person name="Cichocki N."/>
            <person name="Veneault-Fourrey C."/>
            <person name="LaButti K."/>
            <person name="Lindquist E.A."/>
            <person name="Lipzen A."/>
            <person name="Lundell T."/>
            <person name="Morin E."/>
            <person name="Murat C."/>
            <person name="Riley R."/>
            <person name="Ohm R."/>
            <person name="Sun H."/>
            <person name="Tunlid A."/>
            <person name="Henrissat B."/>
            <person name="Grigoriev I.V."/>
            <person name="Hibbett D.S."/>
            <person name="Martin F."/>
        </authorList>
    </citation>
    <scope>NUCLEOTIDE SEQUENCE [LARGE SCALE GENOMIC DNA]</scope>
    <source>
        <strain evidence="3">Foug A</strain>
    </source>
</reference>
<feature type="signal peptide" evidence="1">
    <location>
        <begin position="1"/>
        <end position="21"/>
    </location>
</feature>
<dbReference type="InParanoid" id="A0A0C3EII6"/>
<evidence type="ECO:0000256" key="1">
    <source>
        <dbReference type="SAM" id="SignalP"/>
    </source>
</evidence>
<dbReference type="OrthoDB" id="19657at2759"/>
<sequence length="170" mass="18959">MHTRAALWSVVLHAGRSSVLPLATAEVACHVVYPPPWHASVAQSQLDNLRFYWKDIDKAFCPLGRDGRPMRKYSERKQSHWFHGDHRGMSQVDTVEVLQTQKNSKSQSPERAVSGQLTANGNDCVTEDIAQDGRMRRTTFNTSSVEKQVVKGSINKVVTQSAGLKVSTLK</sequence>
<evidence type="ECO:0000313" key="2">
    <source>
        <dbReference type="EMBL" id="KIM67721.1"/>
    </source>
</evidence>
<dbReference type="EMBL" id="KN822011">
    <property type="protein sequence ID" value="KIM67721.1"/>
    <property type="molecule type" value="Genomic_DNA"/>
</dbReference>
<organism evidence="2 3">
    <name type="scientific">Scleroderma citrinum Foug A</name>
    <dbReference type="NCBI Taxonomy" id="1036808"/>
    <lineage>
        <taxon>Eukaryota</taxon>
        <taxon>Fungi</taxon>
        <taxon>Dikarya</taxon>
        <taxon>Basidiomycota</taxon>
        <taxon>Agaricomycotina</taxon>
        <taxon>Agaricomycetes</taxon>
        <taxon>Agaricomycetidae</taxon>
        <taxon>Boletales</taxon>
        <taxon>Sclerodermatineae</taxon>
        <taxon>Sclerodermataceae</taxon>
        <taxon>Scleroderma</taxon>
    </lineage>
</organism>
<proteinExistence type="predicted"/>